<evidence type="ECO:0000313" key="1">
    <source>
        <dbReference type="EMBL" id="MUZ76070.1"/>
    </source>
</evidence>
<proteinExistence type="predicted"/>
<evidence type="ECO:0000313" key="2">
    <source>
        <dbReference type="EMBL" id="MVA56863.1"/>
    </source>
</evidence>
<protein>
    <submittedName>
        <fullName evidence="1">Uncharacterized protein</fullName>
    </submittedName>
</protein>
<sequence length="77" mass="8542">MADSDNSRTLPAVTRQHFHSSHGMTFLTEHGAKTAIISSSNDECRLIPMVFKQSVAVRQIWHRPVVQQAYHDPAAAG</sequence>
<evidence type="ECO:0000313" key="4">
    <source>
        <dbReference type="Proteomes" id="UP000477951"/>
    </source>
</evidence>
<dbReference type="EMBL" id="WPHR01000046">
    <property type="protein sequence ID" value="MUZ76070.1"/>
    <property type="molecule type" value="Genomic_DNA"/>
</dbReference>
<dbReference type="RefSeq" id="WP_156591298.1">
    <property type="nucleotide sequence ID" value="NZ_WPHR01000046.1"/>
</dbReference>
<dbReference type="AlphaFoldDB" id="A0A6L6VJU0"/>
<dbReference type="EMBL" id="WPHU01000004">
    <property type="protein sequence ID" value="MVA56863.1"/>
    <property type="molecule type" value="Genomic_DNA"/>
</dbReference>
<gene>
    <name evidence="2" type="ORF">GOZ88_12190</name>
    <name evidence="1" type="ORF">GOZ90_25825</name>
</gene>
<dbReference type="Proteomes" id="UP000440716">
    <property type="component" value="Unassembled WGS sequence"/>
</dbReference>
<organism evidence="1 4">
    <name type="scientific">Agrobacterium vitis</name>
    <name type="common">Rhizobium vitis</name>
    <dbReference type="NCBI Taxonomy" id="373"/>
    <lineage>
        <taxon>Bacteria</taxon>
        <taxon>Pseudomonadati</taxon>
        <taxon>Pseudomonadota</taxon>
        <taxon>Alphaproteobacteria</taxon>
        <taxon>Hyphomicrobiales</taxon>
        <taxon>Rhizobiaceae</taxon>
        <taxon>Rhizobium/Agrobacterium group</taxon>
        <taxon>Agrobacterium</taxon>
    </lineage>
</organism>
<dbReference type="Proteomes" id="UP000477951">
    <property type="component" value="Unassembled WGS sequence"/>
</dbReference>
<evidence type="ECO:0000313" key="3">
    <source>
        <dbReference type="Proteomes" id="UP000440716"/>
    </source>
</evidence>
<name>A0A6L6VJU0_AGRVI</name>
<accession>A0A6L6VJU0</accession>
<reference evidence="3 4" key="1">
    <citation type="submission" date="2019-12" db="EMBL/GenBank/DDBJ databases">
        <title>Whole-genome sequencing of Allorhizobium vitis.</title>
        <authorList>
            <person name="Gan H.M."/>
            <person name="Szegedi E."/>
            <person name="Burr T."/>
            <person name="Savka M.A."/>
        </authorList>
    </citation>
    <scope>NUCLEOTIDE SEQUENCE [LARGE SCALE GENOMIC DNA]</scope>
    <source>
        <strain evidence="2 3">CG415</strain>
        <strain evidence="1 4">CG516</strain>
    </source>
</reference>
<comment type="caution">
    <text evidence="1">The sequence shown here is derived from an EMBL/GenBank/DDBJ whole genome shotgun (WGS) entry which is preliminary data.</text>
</comment>